<dbReference type="Proteomes" id="UP001060085">
    <property type="component" value="Linkage Group LG03"/>
</dbReference>
<reference evidence="2" key="1">
    <citation type="journal article" date="2023" name="Nat. Plants">
        <title>Single-cell RNA sequencing provides a high-resolution roadmap for understanding the multicellular compartmentation of specialized metabolism.</title>
        <authorList>
            <person name="Sun S."/>
            <person name="Shen X."/>
            <person name="Li Y."/>
            <person name="Li Y."/>
            <person name="Wang S."/>
            <person name="Li R."/>
            <person name="Zhang H."/>
            <person name="Shen G."/>
            <person name="Guo B."/>
            <person name="Wei J."/>
            <person name="Xu J."/>
            <person name="St-Pierre B."/>
            <person name="Chen S."/>
            <person name="Sun C."/>
        </authorList>
    </citation>
    <scope>NUCLEOTIDE SEQUENCE [LARGE SCALE GENOMIC DNA]</scope>
</reference>
<keyword evidence="2" id="KW-1185">Reference proteome</keyword>
<proteinExistence type="predicted"/>
<dbReference type="EMBL" id="CM044703">
    <property type="protein sequence ID" value="KAI5672125.1"/>
    <property type="molecule type" value="Genomic_DNA"/>
</dbReference>
<protein>
    <submittedName>
        <fullName evidence="1">Uncharacterized protein</fullName>
    </submittedName>
</protein>
<comment type="caution">
    <text evidence="1">The sequence shown here is derived from an EMBL/GenBank/DDBJ whole genome shotgun (WGS) entry which is preliminary data.</text>
</comment>
<evidence type="ECO:0000313" key="1">
    <source>
        <dbReference type="EMBL" id="KAI5672125.1"/>
    </source>
</evidence>
<name>A0ACC0BHH9_CATRO</name>
<accession>A0ACC0BHH9</accession>
<gene>
    <name evidence="1" type="ORF">M9H77_12489</name>
</gene>
<organism evidence="1 2">
    <name type="scientific">Catharanthus roseus</name>
    <name type="common">Madagascar periwinkle</name>
    <name type="synonym">Vinca rosea</name>
    <dbReference type="NCBI Taxonomy" id="4058"/>
    <lineage>
        <taxon>Eukaryota</taxon>
        <taxon>Viridiplantae</taxon>
        <taxon>Streptophyta</taxon>
        <taxon>Embryophyta</taxon>
        <taxon>Tracheophyta</taxon>
        <taxon>Spermatophyta</taxon>
        <taxon>Magnoliopsida</taxon>
        <taxon>eudicotyledons</taxon>
        <taxon>Gunneridae</taxon>
        <taxon>Pentapetalae</taxon>
        <taxon>asterids</taxon>
        <taxon>lamiids</taxon>
        <taxon>Gentianales</taxon>
        <taxon>Apocynaceae</taxon>
        <taxon>Rauvolfioideae</taxon>
        <taxon>Vinceae</taxon>
        <taxon>Catharanthinae</taxon>
        <taxon>Catharanthus</taxon>
    </lineage>
</organism>
<evidence type="ECO:0000313" key="2">
    <source>
        <dbReference type="Proteomes" id="UP001060085"/>
    </source>
</evidence>
<sequence>MAGDQPIRPRRSLTLAHEDHALSFLARTRYFSPGSSTTMTSSATPVTPVIRLVISLYFLQNTLSLLVENLGTQALSVDAYPVHHFIDELSSITILQSLPVESSINQSMEYIDEGIEEGFEWEHNAEGKGSFGSDLQVVGMTPGGMLFSPANIRHYLSCPHFSNIQGIGLEKEANFDEVTKVLTGDTGAVSPETNRLNLNLMKMLYRALFRVF</sequence>